<protein>
    <submittedName>
        <fullName evidence="1">Uncharacterized protein</fullName>
    </submittedName>
</protein>
<keyword evidence="2" id="KW-1185">Reference proteome</keyword>
<sequence>MKMLVAQSRPALCDLMDCNPPGKNTVVGNHLLLCGIFPTKRLSVGLLHCKQIFYHLSHQRRPVENGLLSLSQKLIFSPASDGICFVLNVLALRIPLILHL</sequence>
<proteinExistence type="predicted"/>
<comment type="caution">
    <text evidence="1">The sequence shown here is derived from an EMBL/GenBank/DDBJ whole genome shotgun (WGS) entry which is preliminary data.</text>
</comment>
<name>A0ACB9UNP5_9CETA</name>
<evidence type="ECO:0000313" key="1">
    <source>
        <dbReference type="EMBL" id="KAI4574115.1"/>
    </source>
</evidence>
<organism evidence="1 2">
    <name type="scientific">Ovis ammon polii x Ovis aries</name>
    <dbReference type="NCBI Taxonomy" id="2918886"/>
    <lineage>
        <taxon>Eukaryota</taxon>
        <taxon>Metazoa</taxon>
        <taxon>Chordata</taxon>
        <taxon>Craniata</taxon>
        <taxon>Vertebrata</taxon>
        <taxon>Euteleostomi</taxon>
        <taxon>Mammalia</taxon>
        <taxon>Eutheria</taxon>
        <taxon>Laurasiatheria</taxon>
        <taxon>Artiodactyla</taxon>
        <taxon>Ruminantia</taxon>
        <taxon>Pecora</taxon>
        <taxon>Bovidae</taxon>
        <taxon>Caprinae</taxon>
        <taxon>Ovis</taxon>
    </lineage>
</organism>
<reference evidence="1" key="1">
    <citation type="submission" date="2022-03" db="EMBL/GenBank/DDBJ databases">
        <title>Genomic analyses of argali, domestic sheep and their hybrids provide insights into chromosomal evolution, heterosis and genetic basis of agronomic traits.</title>
        <authorList>
            <person name="Li M."/>
        </authorList>
    </citation>
    <scope>NUCLEOTIDE SEQUENCE</scope>
    <source>
        <strain evidence="1">F1 hybrid</strain>
    </source>
</reference>
<accession>A0ACB9UNP5</accession>
<gene>
    <name evidence="1" type="ORF">MJG53_012291</name>
</gene>
<dbReference type="EMBL" id="CM043039">
    <property type="protein sequence ID" value="KAI4574115.1"/>
    <property type="molecule type" value="Genomic_DNA"/>
</dbReference>
<dbReference type="Proteomes" id="UP001057279">
    <property type="component" value="Linkage Group LG14"/>
</dbReference>
<evidence type="ECO:0000313" key="2">
    <source>
        <dbReference type="Proteomes" id="UP001057279"/>
    </source>
</evidence>